<dbReference type="InterPro" id="IPR050904">
    <property type="entry name" value="Adhesion/Biosynth-related"/>
</dbReference>
<reference evidence="4 5" key="1">
    <citation type="journal article" date="2007" name="Proc. Natl. Acad. Sci. U.S.A.">
        <title>Independent sorting-out of thousands of duplicated gene pairs in two yeast species descended from a whole-genome duplication.</title>
        <authorList>
            <person name="Scannell D.R."/>
            <person name="Frank A.C."/>
            <person name="Conant G.C."/>
            <person name="Byrne K.P."/>
            <person name="Woolfit M."/>
            <person name="Wolfe K.H."/>
        </authorList>
    </citation>
    <scope>NUCLEOTIDE SEQUENCE [LARGE SCALE GENOMIC DNA]</scope>
    <source>
        <strain evidence="5">ATCC 22028 / DSM 70294 / BCRC 21397 / CBS 2163 / NBRC 10782 / NRRL Y-8283 / UCD 57-17</strain>
    </source>
</reference>
<dbReference type="InParanoid" id="A7TJN4"/>
<accession>A7TJN4</accession>
<dbReference type="InterPro" id="IPR000782">
    <property type="entry name" value="FAS1_domain"/>
</dbReference>
<dbReference type="OMA" id="FCSSNKR"/>
<gene>
    <name evidence="4" type="ORF">Kpol_534p59</name>
</gene>
<evidence type="ECO:0000259" key="3">
    <source>
        <dbReference type="PROSITE" id="PS50213"/>
    </source>
</evidence>
<evidence type="ECO:0000256" key="2">
    <source>
        <dbReference type="SAM" id="Phobius"/>
    </source>
</evidence>
<dbReference type="AlphaFoldDB" id="A7TJN4"/>
<name>A7TJN4_VANPO</name>
<dbReference type="InterPro" id="IPR036378">
    <property type="entry name" value="FAS1_dom_sf"/>
</dbReference>
<dbReference type="GeneID" id="5545803"/>
<dbReference type="SUPFAM" id="SSF82153">
    <property type="entry name" value="FAS1 domain"/>
    <property type="match status" value="3"/>
</dbReference>
<dbReference type="Proteomes" id="UP000000267">
    <property type="component" value="Unassembled WGS sequence"/>
</dbReference>
<evidence type="ECO:0000313" key="4">
    <source>
        <dbReference type="EMBL" id="EDO17577.1"/>
    </source>
</evidence>
<dbReference type="eggNOG" id="KOG1437">
    <property type="taxonomic scope" value="Eukaryota"/>
</dbReference>
<dbReference type="HOGENOM" id="CLU_008441_0_0_1"/>
<evidence type="ECO:0000256" key="1">
    <source>
        <dbReference type="SAM" id="MobiDB-lite"/>
    </source>
</evidence>
<evidence type="ECO:0000313" key="5">
    <source>
        <dbReference type="Proteomes" id="UP000000267"/>
    </source>
</evidence>
<proteinExistence type="predicted"/>
<dbReference type="PANTHER" id="PTHR10900">
    <property type="entry name" value="PERIOSTIN-RELATED"/>
    <property type="match status" value="1"/>
</dbReference>
<feature type="domain" description="FAS1" evidence="3">
    <location>
        <begin position="74"/>
        <end position="204"/>
    </location>
</feature>
<dbReference type="OrthoDB" id="286301at2759"/>
<dbReference type="STRING" id="436907.A7TJN4"/>
<dbReference type="FunCoup" id="A7TJN4">
    <property type="interactions" value="26"/>
</dbReference>
<dbReference type="RefSeq" id="XP_001645435.1">
    <property type="nucleotide sequence ID" value="XM_001645385.1"/>
</dbReference>
<feature type="domain" description="FAS1" evidence="3">
    <location>
        <begin position="540"/>
        <end position="683"/>
    </location>
</feature>
<keyword evidence="2" id="KW-0812">Transmembrane</keyword>
<feature type="region of interest" description="Disordered" evidence="1">
    <location>
        <begin position="875"/>
        <end position="916"/>
    </location>
</feature>
<keyword evidence="2" id="KW-0472">Membrane</keyword>
<keyword evidence="5" id="KW-1185">Reference proteome</keyword>
<dbReference type="Gene3D" id="2.30.180.10">
    <property type="entry name" value="FAS1 domain"/>
    <property type="match status" value="2"/>
</dbReference>
<protein>
    <recommendedName>
        <fullName evidence="3">FAS1 domain-containing protein</fullName>
    </recommendedName>
</protein>
<sequence length="946" mass="107943">MLTSSTFEFRKNYSSPSSIYYYSFFLLQFFLLNLTLANHNIIDVQNKNDIGNNDLINIDDEKDIRNIREPDFPFTTVIDLLSQNVQFSSFLRLIQLNGYVPYLNELTNFTLFAPVNSAFIDYNFESNDNFTIEDYVLYDKVLDINENNEQNDNLKSYINIIYNGLNKAPFVFGRNIKDDLNTNKVKEPNDKYYINNVDVVEENLKPNFQNAIIQGISATLKDKPNLKELLELLSSNYKYNEKFELFTKFIDSNFEKEDFEGLLGNNTILLPNDNNLLNTFNKIEINYIIDAFNSLDNLVSDSVSSKIKDIWLRDRLTFLKSIILKGIVGGKISNSKVKKVEVQNLNEDQFNITSDETGTRMRIFHGKKDATSLYSNILYNKGILHTFDDLHYISNSVLFNTEKYLHGLNNSEFVRELYFRNLEHLIQEDHLKKNMTLFIPENSENDAVFGFTKASLLYHFTDSQLWLEDEFKESSNSVTKLYDSSFCSSNKRLGGNCQRFKITKSKSGYQINDKFKILNSKPYQIGNNLIYKISDDLHLPGDLIVSINPFYHCSNSLVFLRHLRLLELAPNNEGYTVFLPCFNSWDSQELNLEFIEKNRNIQELIMRSLILNGLVYTDAPKENKNSMQDLLGKECSVTLRSQELPGSKSVNVNISTFPMELTLEKDMDIFFNQGVIHPLRDVYLPSAVEISAKDLIKTTGNQEFLKLLDHFNDLAGIVDNDEPFSLLIPTLESLLYEGISGNYTRLEDFLKLHIIPGNSTKNLLQCNGGISTQLGQLLSCSELSPKNYLLRIQNGSDNEVRILKKGCSTKNPDSCIFMIDRPMSLSWISKEKYHLDLPAVAIGIGIVLGALFILSLLGFLLAFVGKSHKDICSSQNIDNSENDTGGNVTDPLLPRNRDNGGNLPTDGRPFESSYSSNSVRSPIRVISNKCSKPDLSIYNNVSSNNI</sequence>
<dbReference type="PROSITE" id="PS50213">
    <property type="entry name" value="FAS1"/>
    <property type="match status" value="2"/>
</dbReference>
<feature type="compositionally biased region" description="Polar residues" evidence="1">
    <location>
        <begin position="875"/>
        <end position="887"/>
    </location>
</feature>
<dbReference type="KEGG" id="vpo:Kpol_534p59"/>
<keyword evidence="2" id="KW-1133">Transmembrane helix</keyword>
<dbReference type="PhylomeDB" id="A7TJN4"/>
<dbReference type="EMBL" id="DS480402">
    <property type="protein sequence ID" value="EDO17577.1"/>
    <property type="molecule type" value="Genomic_DNA"/>
</dbReference>
<dbReference type="PANTHER" id="PTHR10900:SF125">
    <property type="entry name" value="FAS1 DOMAIN-CONTAINING PROTEIN YLR001C"/>
    <property type="match status" value="1"/>
</dbReference>
<feature type="transmembrane region" description="Helical" evidence="2">
    <location>
        <begin position="839"/>
        <end position="864"/>
    </location>
</feature>
<dbReference type="Pfam" id="PF02469">
    <property type="entry name" value="Fasciclin"/>
    <property type="match status" value="1"/>
</dbReference>
<organism evidence="5">
    <name type="scientific">Vanderwaltozyma polyspora (strain ATCC 22028 / DSM 70294 / BCRC 21397 / CBS 2163 / NBRC 10782 / NRRL Y-8283 / UCD 57-17)</name>
    <name type="common">Kluyveromyces polysporus</name>
    <dbReference type="NCBI Taxonomy" id="436907"/>
    <lineage>
        <taxon>Eukaryota</taxon>
        <taxon>Fungi</taxon>
        <taxon>Dikarya</taxon>
        <taxon>Ascomycota</taxon>
        <taxon>Saccharomycotina</taxon>
        <taxon>Saccharomycetes</taxon>
        <taxon>Saccharomycetales</taxon>
        <taxon>Saccharomycetaceae</taxon>
        <taxon>Vanderwaltozyma</taxon>
    </lineage>
</organism>